<evidence type="ECO:0000313" key="2">
    <source>
        <dbReference type="Proteomes" id="UP001144347"/>
    </source>
</evidence>
<comment type="caution">
    <text evidence="1">The sequence shown here is derived from an EMBL/GenBank/DDBJ whole genome shotgun (WGS) entry which is preliminary data.</text>
</comment>
<dbReference type="RefSeq" id="WP_269425517.1">
    <property type="nucleotide sequence ID" value="NZ_JAPWGM010000001.1"/>
</dbReference>
<sequence>MYNKVVVINTFEPGDFQIDHFAKAYDNGVAESGNLSELFFTGNMLFSATPFPEKYTFETLETDLKQLVIAIKNASTIIFFTNYKPDRTNHQLKNLISRLFHITQGSINREIWGDFNSFHKQQVRIITYMDDLKTSIEYKAARDPQKFPIQKVPFRFFGFGRIRAIHIRCILEKGFSKTTLKEMALLHEFGRQDAGLVPNKPSSEKMKLMFDVKESRDEETGNVTIRKRRIRIK</sequence>
<dbReference type="Proteomes" id="UP001144347">
    <property type="component" value="Unassembled WGS sequence"/>
</dbReference>
<keyword evidence="2" id="KW-1185">Reference proteome</keyword>
<gene>
    <name evidence="1" type="ORF">O0955_00145</name>
</gene>
<organism evidence="1 2">
    <name type="scientific">Pedobacter punctiformis</name>
    <dbReference type="NCBI Taxonomy" id="3004097"/>
    <lineage>
        <taxon>Bacteria</taxon>
        <taxon>Pseudomonadati</taxon>
        <taxon>Bacteroidota</taxon>
        <taxon>Sphingobacteriia</taxon>
        <taxon>Sphingobacteriales</taxon>
        <taxon>Sphingobacteriaceae</taxon>
        <taxon>Pedobacter</taxon>
    </lineage>
</organism>
<protein>
    <submittedName>
        <fullName evidence="1">Uncharacterized protein</fullName>
    </submittedName>
</protein>
<evidence type="ECO:0000313" key="1">
    <source>
        <dbReference type="EMBL" id="MCZ4242397.1"/>
    </source>
</evidence>
<dbReference type="EMBL" id="JAPWGM010000001">
    <property type="protein sequence ID" value="MCZ4242397.1"/>
    <property type="molecule type" value="Genomic_DNA"/>
</dbReference>
<proteinExistence type="predicted"/>
<accession>A0ABT4L394</accession>
<name>A0ABT4L394_9SPHI</name>
<reference evidence="1" key="1">
    <citation type="submission" date="2022-12" db="EMBL/GenBank/DDBJ databases">
        <title>Genome sequence of HCMS5-2.</title>
        <authorList>
            <person name="Woo H."/>
        </authorList>
    </citation>
    <scope>NUCLEOTIDE SEQUENCE</scope>
    <source>
        <strain evidence="1">HCMS5-2</strain>
    </source>
</reference>